<feature type="non-terminal residue" evidence="6">
    <location>
        <position position="394"/>
    </location>
</feature>
<feature type="compositionally biased region" description="Polar residues" evidence="4">
    <location>
        <begin position="317"/>
        <end position="326"/>
    </location>
</feature>
<evidence type="ECO:0000256" key="2">
    <source>
        <dbReference type="ARBA" id="ARBA00022794"/>
    </source>
</evidence>
<dbReference type="Proteomes" id="UP000281553">
    <property type="component" value="Unassembled WGS sequence"/>
</dbReference>
<evidence type="ECO:0000256" key="4">
    <source>
        <dbReference type="SAM" id="MobiDB-lite"/>
    </source>
</evidence>
<protein>
    <recommendedName>
        <fullName evidence="5">LisH domain-containing protein</fullName>
    </recommendedName>
</protein>
<evidence type="ECO:0000256" key="3">
    <source>
        <dbReference type="ARBA" id="ARBA00023273"/>
    </source>
</evidence>
<dbReference type="Gene3D" id="1.25.10.10">
    <property type="entry name" value="Leucine-rich Repeat Variant"/>
    <property type="match status" value="1"/>
</dbReference>
<proteinExistence type="predicted"/>
<organism evidence="6 7">
    <name type="scientific">Dibothriocephalus latus</name>
    <name type="common">Fish tapeworm</name>
    <name type="synonym">Diphyllobothrium latum</name>
    <dbReference type="NCBI Taxonomy" id="60516"/>
    <lineage>
        <taxon>Eukaryota</taxon>
        <taxon>Metazoa</taxon>
        <taxon>Spiralia</taxon>
        <taxon>Lophotrochozoa</taxon>
        <taxon>Platyhelminthes</taxon>
        <taxon>Cestoda</taxon>
        <taxon>Eucestoda</taxon>
        <taxon>Diphyllobothriidea</taxon>
        <taxon>Diphyllobothriidae</taxon>
        <taxon>Dibothriocephalus</taxon>
    </lineage>
</organism>
<feature type="compositionally biased region" description="Polar residues" evidence="4">
    <location>
        <begin position="256"/>
        <end position="271"/>
    </location>
</feature>
<dbReference type="SUPFAM" id="SSF48371">
    <property type="entry name" value="ARM repeat"/>
    <property type="match status" value="1"/>
</dbReference>
<keyword evidence="2" id="KW-0970">Cilium biogenesis/degradation</keyword>
<name>A0A3P7LIC1_DIBLA</name>
<gene>
    <name evidence="6" type="ORF">DILT_LOCUS7478</name>
</gene>
<dbReference type="GO" id="GO:0036064">
    <property type="term" value="C:ciliary basal body"/>
    <property type="evidence" value="ECO:0007669"/>
    <property type="project" value="InterPro"/>
</dbReference>
<feature type="region of interest" description="Disordered" evidence="4">
    <location>
        <begin position="127"/>
        <end position="189"/>
    </location>
</feature>
<comment type="subcellular location">
    <subcellularLocation>
        <location evidence="1">Cytoplasm</location>
        <location evidence="1">Cytoskeleton</location>
        <location evidence="1">Cilium basal body</location>
    </subcellularLocation>
</comment>
<dbReference type="InterPro" id="IPR011989">
    <property type="entry name" value="ARM-like"/>
</dbReference>
<dbReference type="OrthoDB" id="538223at2759"/>
<sequence>MQTAMVELGMVEWLVDLLELTDNQSDYTLEYAVALLMNLSLRTAGKQRCVPMSNRVLKLLTDLISHENTSILSYVNGALFSILSLPELQRTAEAMDLEGILRCFMRSDQPELNRQFEFIIKQMNSVDIQSANDSNDEDDDEYDDEEDAEQMELEIDKDDEFFEMTSRRPPFGSRAPPENRPAYPNSHGYELTGEQLLQKDYRVMKETNRGGKTGQETQNLGVPHVQHYETESHLNGGGLLRRPSTPGRARAGMDSQLYQSTNSKNLKSKNTPPAIPEDGSAGNNNPPKNAGSLLFNLLKDIMKISHDEGTKIPTVTKTVSSAGSSKLESHPEYQKAFNSRPRILRTPEHKRMTASTERSTPRGDPVGADRPGNSRSSRTRPTSGGKTKFILRPI</sequence>
<feature type="region of interest" description="Disordered" evidence="4">
    <location>
        <begin position="317"/>
        <end position="394"/>
    </location>
</feature>
<dbReference type="GO" id="GO:0097542">
    <property type="term" value="C:ciliary tip"/>
    <property type="evidence" value="ECO:0007669"/>
    <property type="project" value="TreeGrafter"/>
</dbReference>
<dbReference type="GO" id="GO:0005813">
    <property type="term" value="C:centrosome"/>
    <property type="evidence" value="ECO:0007669"/>
    <property type="project" value="UniProtKB-SubCell"/>
</dbReference>
<dbReference type="InterPro" id="IPR016024">
    <property type="entry name" value="ARM-type_fold"/>
</dbReference>
<accession>A0A3P7LIC1</accession>
<dbReference type="InterPro" id="IPR040369">
    <property type="entry name" value="ARMC9"/>
</dbReference>
<evidence type="ECO:0000313" key="7">
    <source>
        <dbReference type="Proteomes" id="UP000281553"/>
    </source>
</evidence>
<dbReference type="PANTHER" id="PTHR14881:SF4">
    <property type="entry name" value="LISH DOMAIN-CONTAINING PROTEIN ARMC9"/>
    <property type="match status" value="1"/>
</dbReference>
<feature type="domain" description="LisH" evidence="5">
    <location>
        <begin position="5"/>
        <end position="124"/>
    </location>
</feature>
<feature type="compositionally biased region" description="Acidic residues" evidence="4">
    <location>
        <begin position="134"/>
        <end position="162"/>
    </location>
</feature>
<dbReference type="GO" id="GO:0005814">
    <property type="term" value="C:centriole"/>
    <property type="evidence" value="ECO:0007669"/>
    <property type="project" value="TreeGrafter"/>
</dbReference>
<feature type="compositionally biased region" description="Low complexity" evidence="4">
    <location>
        <begin position="370"/>
        <end position="385"/>
    </location>
</feature>
<dbReference type="InterPro" id="IPR048959">
    <property type="entry name" value="ARMC9_ARM_dom"/>
</dbReference>
<keyword evidence="7" id="KW-1185">Reference proteome</keyword>
<dbReference type="PANTHER" id="PTHR14881">
    <property type="entry name" value="LISH DOMAIN-CONTAINING PROTEIN ARMC9"/>
    <property type="match status" value="1"/>
</dbReference>
<evidence type="ECO:0000259" key="5">
    <source>
        <dbReference type="Pfam" id="PF21050"/>
    </source>
</evidence>
<feature type="region of interest" description="Disordered" evidence="4">
    <location>
        <begin position="232"/>
        <end position="288"/>
    </location>
</feature>
<evidence type="ECO:0000313" key="6">
    <source>
        <dbReference type="EMBL" id="VDN11647.1"/>
    </source>
</evidence>
<evidence type="ECO:0000256" key="1">
    <source>
        <dbReference type="ARBA" id="ARBA00004120"/>
    </source>
</evidence>
<reference evidence="6 7" key="1">
    <citation type="submission" date="2018-11" db="EMBL/GenBank/DDBJ databases">
        <authorList>
            <consortium name="Pathogen Informatics"/>
        </authorList>
    </citation>
    <scope>NUCLEOTIDE SEQUENCE [LARGE SCALE GENOMIC DNA]</scope>
</reference>
<dbReference type="EMBL" id="UYRU01051924">
    <property type="protein sequence ID" value="VDN11647.1"/>
    <property type="molecule type" value="Genomic_DNA"/>
</dbReference>
<dbReference type="GO" id="GO:0060271">
    <property type="term" value="P:cilium assembly"/>
    <property type="evidence" value="ECO:0007669"/>
    <property type="project" value="InterPro"/>
</dbReference>
<dbReference type="AlphaFoldDB" id="A0A3P7LIC1"/>
<dbReference type="Pfam" id="PF21050">
    <property type="entry name" value="ARMC9_ARM"/>
    <property type="match status" value="1"/>
</dbReference>
<keyword evidence="3" id="KW-0966">Cell projection</keyword>